<dbReference type="Pfam" id="PF03118">
    <property type="entry name" value="RNA_pol_A_CTD"/>
    <property type="match status" value="1"/>
</dbReference>
<evidence type="ECO:0000256" key="1">
    <source>
        <dbReference type="ARBA" id="ARBA00007123"/>
    </source>
</evidence>
<dbReference type="GO" id="GO:0006351">
    <property type="term" value="P:DNA-templated transcription"/>
    <property type="evidence" value="ECO:0007669"/>
    <property type="project" value="UniProtKB-UniRule"/>
</dbReference>
<dbReference type="SUPFAM" id="SSF55257">
    <property type="entry name" value="RBP11-like subunits of RNA polymerase"/>
    <property type="match status" value="1"/>
</dbReference>
<gene>
    <name evidence="13" type="primary">rpoA_2</name>
    <name evidence="11" type="synonym">rpoA</name>
    <name evidence="13" type="ORF">Pla22_01210</name>
</gene>
<feature type="region of interest" description="Alpha C-terminal domain (alpha-CTD)" evidence="11">
    <location>
        <begin position="254"/>
        <end position="329"/>
    </location>
</feature>
<evidence type="ECO:0000256" key="8">
    <source>
        <dbReference type="ARBA" id="ARBA00032524"/>
    </source>
</evidence>
<evidence type="ECO:0000259" key="12">
    <source>
        <dbReference type="SMART" id="SM00662"/>
    </source>
</evidence>
<dbReference type="NCBIfam" id="TIGR02027">
    <property type="entry name" value="rpoA"/>
    <property type="match status" value="1"/>
</dbReference>
<dbReference type="InterPro" id="IPR011262">
    <property type="entry name" value="DNA-dir_RNA_pol_insert"/>
</dbReference>
<accession>A0A5C5WPJ9</accession>
<dbReference type="GO" id="GO:0046983">
    <property type="term" value="F:protein dimerization activity"/>
    <property type="evidence" value="ECO:0007669"/>
    <property type="project" value="InterPro"/>
</dbReference>
<evidence type="ECO:0000256" key="5">
    <source>
        <dbReference type="ARBA" id="ARBA00022679"/>
    </source>
</evidence>
<evidence type="ECO:0000256" key="10">
    <source>
        <dbReference type="ARBA" id="ARBA00048552"/>
    </source>
</evidence>
<dbReference type="Gene3D" id="2.170.120.12">
    <property type="entry name" value="DNA-directed RNA polymerase, insert domain"/>
    <property type="match status" value="1"/>
</dbReference>
<dbReference type="InterPro" id="IPR036643">
    <property type="entry name" value="RNApol_insert_sf"/>
</dbReference>
<dbReference type="CDD" id="cd06928">
    <property type="entry name" value="RNAP_alpha_NTD"/>
    <property type="match status" value="1"/>
</dbReference>
<comment type="caution">
    <text evidence="13">The sequence shown here is derived from an EMBL/GenBank/DDBJ whole genome shotgun (WGS) entry which is preliminary data.</text>
</comment>
<keyword evidence="5 11" id="KW-0808">Transferase</keyword>
<keyword evidence="6 11" id="KW-0548">Nucleotidyltransferase</keyword>
<protein>
    <recommendedName>
        <fullName evidence="3 11">DNA-directed RNA polymerase subunit alpha</fullName>
        <shortName evidence="11">RNAP subunit alpha</shortName>
        <ecNumber evidence="2 11">2.7.7.6</ecNumber>
    </recommendedName>
    <alternativeName>
        <fullName evidence="9 11">RNA polymerase subunit alpha</fullName>
    </alternativeName>
    <alternativeName>
        <fullName evidence="8 11">Transcriptase subunit alpha</fullName>
    </alternativeName>
</protein>
<organism evidence="13 14">
    <name type="scientific">Rubripirellula amarantea</name>
    <dbReference type="NCBI Taxonomy" id="2527999"/>
    <lineage>
        <taxon>Bacteria</taxon>
        <taxon>Pseudomonadati</taxon>
        <taxon>Planctomycetota</taxon>
        <taxon>Planctomycetia</taxon>
        <taxon>Pirellulales</taxon>
        <taxon>Pirellulaceae</taxon>
        <taxon>Rubripirellula</taxon>
    </lineage>
</organism>
<name>A0A5C5WPJ9_9BACT</name>
<dbReference type="FunFam" id="2.170.120.12:FF:000001">
    <property type="entry name" value="DNA-directed RNA polymerase subunit alpha"/>
    <property type="match status" value="1"/>
</dbReference>
<dbReference type="InterPro" id="IPR011773">
    <property type="entry name" value="DNA-dir_RpoA"/>
</dbReference>
<dbReference type="GO" id="GO:0003899">
    <property type="term" value="F:DNA-directed RNA polymerase activity"/>
    <property type="evidence" value="ECO:0007669"/>
    <property type="project" value="UniProtKB-UniRule"/>
</dbReference>
<feature type="domain" description="DNA-directed RNA polymerase RpoA/D/Rpb3-type" evidence="12">
    <location>
        <begin position="25"/>
        <end position="232"/>
    </location>
</feature>
<dbReference type="EMBL" id="SJPI01000001">
    <property type="protein sequence ID" value="TWT52497.1"/>
    <property type="molecule type" value="Genomic_DNA"/>
</dbReference>
<dbReference type="InterPro" id="IPR011260">
    <property type="entry name" value="RNAP_asu_C"/>
</dbReference>
<evidence type="ECO:0000256" key="11">
    <source>
        <dbReference type="HAMAP-Rule" id="MF_00059"/>
    </source>
</evidence>
<dbReference type="InterPro" id="IPR036603">
    <property type="entry name" value="RBP11-like"/>
</dbReference>
<dbReference type="Gene3D" id="3.30.1360.10">
    <property type="entry name" value="RNA polymerase, RBP11-like subunit"/>
    <property type="match status" value="1"/>
</dbReference>
<dbReference type="FunFam" id="1.10.150.20:FF:000121">
    <property type="entry name" value="DNA-directed RNA polymerase subunit alpha"/>
    <property type="match status" value="1"/>
</dbReference>
<evidence type="ECO:0000256" key="3">
    <source>
        <dbReference type="ARBA" id="ARBA00015972"/>
    </source>
</evidence>
<dbReference type="Proteomes" id="UP000316598">
    <property type="component" value="Unassembled WGS sequence"/>
</dbReference>
<dbReference type="GO" id="GO:0000428">
    <property type="term" value="C:DNA-directed RNA polymerase complex"/>
    <property type="evidence" value="ECO:0007669"/>
    <property type="project" value="UniProtKB-KW"/>
</dbReference>
<evidence type="ECO:0000256" key="2">
    <source>
        <dbReference type="ARBA" id="ARBA00012418"/>
    </source>
</evidence>
<evidence type="ECO:0000256" key="6">
    <source>
        <dbReference type="ARBA" id="ARBA00022695"/>
    </source>
</evidence>
<dbReference type="AlphaFoldDB" id="A0A5C5WPJ9"/>
<dbReference type="Gene3D" id="1.10.150.20">
    <property type="entry name" value="5' to 3' exonuclease, C-terminal subdomain"/>
    <property type="match status" value="1"/>
</dbReference>
<dbReference type="GO" id="GO:0005737">
    <property type="term" value="C:cytoplasm"/>
    <property type="evidence" value="ECO:0007669"/>
    <property type="project" value="UniProtKB-ARBA"/>
</dbReference>
<sequence length="329" mass="36534">MHIRWRGMELPSNLEVDRDTLTSSYGKFTAEPFERGFGASVGNSLRRVLLSSLMGSAVTQIKIRGAQHEFTSIPGVVEDVTQIVLNVKSLVVRNHSEATRVITIESNKAGVITGADVQTDSDVEVINKDHVIATLTADVDFMVEMVVENGRGYVPSTEHSTVDHEIGIIPIDAVFSPITRVRYEVEETRVGQKTNYDRLNLEIWTDGSVSPELSLVEAAKILRKHLNPFVQYRELGPSIFSAARGGAGSPEAQLEAKLNMTLADMRLSVRANNCLESENIQTVRDLVQRTEDSLLEVRNFGDTTLNEVREKLSQYGLHLGMRVPNQPMF</sequence>
<proteinExistence type="inferred from homology"/>
<keyword evidence="14" id="KW-1185">Reference proteome</keyword>
<dbReference type="Pfam" id="PF01193">
    <property type="entry name" value="RNA_pol_L"/>
    <property type="match status" value="1"/>
</dbReference>
<dbReference type="EC" id="2.7.7.6" evidence="2 11"/>
<dbReference type="SUPFAM" id="SSF56553">
    <property type="entry name" value="Insert subdomain of RNA polymerase alpha subunit"/>
    <property type="match status" value="1"/>
</dbReference>
<dbReference type="GO" id="GO:0003677">
    <property type="term" value="F:DNA binding"/>
    <property type="evidence" value="ECO:0007669"/>
    <property type="project" value="UniProtKB-UniRule"/>
</dbReference>
<evidence type="ECO:0000313" key="13">
    <source>
        <dbReference type="EMBL" id="TWT52497.1"/>
    </source>
</evidence>
<comment type="function">
    <text evidence="11">DNA-dependent RNA polymerase catalyzes the transcription of DNA into RNA using the four ribonucleoside triphosphates as substrates.</text>
</comment>
<dbReference type="InterPro" id="IPR011263">
    <property type="entry name" value="DNA-dir_RNA_pol_RpoA/D/Rpb3"/>
</dbReference>
<evidence type="ECO:0000313" key="14">
    <source>
        <dbReference type="Proteomes" id="UP000316598"/>
    </source>
</evidence>
<dbReference type="HAMAP" id="MF_00059">
    <property type="entry name" value="RNApol_bact_RpoA"/>
    <property type="match status" value="1"/>
</dbReference>
<comment type="similarity">
    <text evidence="1 11">Belongs to the RNA polymerase alpha chain family.</text>
</comment>
<evidence type="ECO:0000256" key="9">
    <source>
        <dbReference type="ARBA" id="ARBA00033070"/>
    </source>
</evidence>
<dbReference type="SMART" id="SM00662">
    <property type="entry name" value="RPOLD"/>
    <property type="match status" value="1"/>
</dbReference>
<keyword evidence="7 11" id="KW-0804">Transcription</keyword>
<feature type="region of interest" description="Alpha N-terminal domain (alpha-NTD)" evidence="11">
    <location>
        <begin position="1"/>
        <end position="233"/>
    </location>
</feature>
<reference evidence="13 14" key="1">
    <citation type="submission" date="2019-02" db="EMBL/GenBank/DDBJ databases">
        <title>Deep-cultivation of Planctomycetes and their phenomic and genomic characterization uncovers novel biology.</title>
        <authorList>
            <person name="Wiegand S."/>
            <person name="Jogler M."/>
            <person name="Boedeker C."/>
            <person name="Pinto D."/>
            <person name="Vollmers J."/>
            <person name="Rivas-Marin E."/>
            <person name="Kohn T."/>
            <person name="Peeters S.H."/>
            <person name="Heuer A."/>
            <person name="Rast P."/>
            <person name="Oberbeckmann S."/>
            <person name="Bunk B."/>
            <person name="Jeske O."/>
            <person name="Meyerdierks A."/>
            <person name="Storesund J.E."/>
            <person name="Kallscheuer N."/>
            <person name="Luecker S."/>
            <person name="Lage O.M."/>
            <person name="Pohl T."/>
            <person name="Merkel B.J."/>
            <person name="Hornburger P."/>
            <person name="Mueller R.-W."/>
            <person name="Bruemmer F."/>
            <person name="Labrenz M."/>
            <person name="Spormann A.M."/>
            <person name="Op Den Camp H."/>
            <person name="Overmann J."/>
            <person name="Amann R."/>
            <person name="Jetten M.S.M."/>
            <person name="Mascher T."/>
            <person name="Medema M.H."/>
            <person name="Devos D.P."/>
            <person name="Kaster A.-K."/>
            <person name="Ovreas L."/>
            <person name="Rohde M."/>
            <person name="Galperin M.Y."/>
            <person name="Jogler C."/>
        </authorList>
    </citation>
    <scope>NUCLEOTIDE SEQUENCE [LARGE SCALE GENOMIC DNA]</scope>
    <source>
        <strain evidence="13 14">Pla22</strain>
    </source>
</reference>
<evidence type="ECO:0000256" key="4">
    <source>
        <dbReference type="ARBA" id="ARBA00022478"/>
    </source>
</evidence>
<keyword evidence="4 11" id="KW-0240">DNA-directed RNA polymerase</keyword>
<comment type="domain">
    <text evidence="11">The N-terminal domain is essential for RNAP assembly and basal transcription, whereas the C-terminal domain is involved in interaction with transcriptional regulators and with upstream promoter elements.</text>
</comment>
<dbReference type="NCBIfam" id="NF003513">
    <property type="entry name" value="PRK05182.1-2"/>
    <property type="match status" value="1"/>
</dbReference>
<dbReference type="Pfam" id="PF01000">
    <property type="entry name" value="RNA_pol_A_bac"/>
    <property type="match status" value="1"/>
</dbReference>
<dbReference type="SUPFAM" id="SSF47789">
    <property type="entry name" value="C-terminal domain of RNA polymerase alpha subunit"/>
    <property type="match status" value="1"/>
</dbReference>
<dbReference type="NCBIfam" id="NF003519">
    <property type="entry name" value="PRK05182.2-5"/>
    <property type="match status" value="1"/>
</dbReference>
<comment type="subunit">
    <text evidence="11">Homodimer. The RNAP catalytic core consists of 2 alpha, 1 beta, 1 beta' and 1 omega subunit. When a sigma factor is associated with the core the holoenzyme is formed, which can initiate transcription.</text>
</comment>
<comment type="catalytic activity">
    <reaction evidence="10 11">
        <text>RNA(n) + a ribonucleoside 5'-triphosphate = RNA(n+1) + diphosphate</text>
        <dbReference type="Rhea" id="RHEA:21248"/>
        <dbReference type="Rhea" id="RHEA-COMP:14527"/>
        <dbReference type="Rhea" id="RHEA-COMP:17342"/>
        <dbReference type="ChEBI" id="CHEBI:33019"/>
        <dbReference type="ChEBI" id="CHEBI:61557"/>
        <dbReference type="ChEBI" id="CHEBI:140395"/>
        <dbReference type="EC" id="2.7.7.6"/>
    </reaction>
</comment>
<evidence type="ECO:0000256" key="7">
    <source>
        <dbReference type="ARBA" id="ARBA00023163"/>
    </source>
</evidence>